<proteinExistence type="inferred from homology"/>
<dbReference type="InterPro" id="IPR003593">
    <property type="entry name" value="AAA+_ATPase"/>
</dbReference>
<evidence type="ECO:0000256" key="2">
    <source>
        <dbReference type="SAM" id="MobiDB-lite"/>
    </source>
</evidence>
<name>A0A836CAZ1_9STRA</name>
<gene>
    <name evidence="4" type="ORF">JKP88DRAFT_350203</name>
</gene>
<dbReference type="GO" id="GO:0016887">
    <property type="term" value="F:ATP hydrolysis activity"/>
    <property type="evidence" value="ECO:0007669"/>
    <property type="project" value="InterPro"/>
</dbReference>
<dbReference type="InterPro" id="IPR003959">
    <property type="entry name" value="ATPase_AAA_core"/>
</dbReference>
<dbReference type="PANTHER" id="PTHR23074">
    <property type="entry name" value="AAA DOMAIN-CONTAINING"/>
    <property type="match status" value="1"/>
</dbReference>
<feature type="region of interest" description="Disordered" evidence="2">
    <location>
        <begin position="457"/>
        <end position="491"/>
    </location>
</feature>
<dbReference type="PANTHER" id="PTHR23074:SF83">
    <property type="entry name" value="VACUOLAR PROTEIN SORTING-ASSOCIATED PROTEIN 4A"/>
    <property type="match status" value="1"/>
</dbReference>
<keyword evidence="5" id="KW-1185">Reference proteome</keyword>
<comment type="similarity">
    <text evidence="1">Belongs to the AAA ATPase family.</text>
</comment>
<dbReference type="PROSITE" id="PS00674">
    <property type="entry name" value="AAA"/>
    <property type="match status" value="1"/>
</dbReference>
<keyword evidence="1" id="KW-0067">ATP-binding</keyword>
<feature type="compositionally biased region" description="Gly residues" evidence="2">
    <location>
        <begin position="468"/>
        <end position="487"/>
    </location>
</feature>
<dbReference type="EMBL" id="JAFCMP010000512">
    <property type="protein sequence ID" value="KAG5178827.1"/>
    <property type="molecule type" value="Genomic_DNA"/>
</dbReference>
<dbReference type="GO" id="GO:0005819">
    <property type="term" value="C:spindle"/>
    <property type="evidence" value="ECO:0007669"/>
    <property type="project" value="UniProtKB-SubCell"/>
</dbReference>
<dbReference type="GO" id="GO:0005524">
    <property type="term" value="F:ATP binding"/>
    <property type="evidence" value="ECO:0007669"/>
    <property type="project" value="UniProtKB-KW"/>
</dbReference>
<evidence type="ECO:0000313" key="5">
    <source>
        <dbReference type="Proteomes" id="UP000664859"/>
    </source>
</evidence>
<dbReference type="OrthoDB" id="10254455at2759"/>
<dbReference type="GO" id="GO:0016853">
    <property type="term" value="F:isomerase activity"/>
    <property type="evidence" value="ECO:0007669"/>
    <property type="project" value="UniProtKB-KW"/>
</dbReference>
<keyword evidence="1" id="KW-0547">Nucleotide-binding</keyword>
<keyword evidence="4" id="KW-0378">Hydrolase</keyword>
<dbReference type="SMART" id="SM00382">
    <property type="entry name" value="AAA"/>
    <property type="match status" value="1"/>
</dbReference>
<protein>
    <submittedName>
        <fullName evidence="4">P-loop containing nucleoside triphosphate hydrolase protein</fullName>
    </submittedName>
</protein>
<dbReference type="AlphaFoldDB" id="A0A836CAZ1"/>
<organism evidence="4 5">
    <name type="scientific">Tribonema minus</name>
    <dbReference type="NCBI Taxonomy" id="303371"/>
    <lineage>
        <taxon>Eukaryota</taxon>
        <taxon>Sar</taxon>
        <taxon>Stramenopiles</taxon>
        <taxon>Ochrophyta</taxon>
        <taxon>PX clade</taxon>
        <taxon>Xanthophyceae</taxon>
        <taxon>Tribonematales</taxon>
        <taxon>Tribonemataceae</taxon>
        <taxon>Tribonema</taxon>
    </lineage>
</organism>
<comment type="caution">
    <text evidence="4">The sequence shown here is derived from an EMBL/GenBank/DDBJ whole genome shotgun (WGS) entry which is preliminary data.</text>
</comment>
<dbReference type="SUPFAM" id="SSF52540">
    <property type="entry name" value="P-loop containing nucleoside triphosphate hydrolases"/>
    <property type="match status" value="1"/>
</dbReference>
<evidence type="ECO:0000259" key="3">
    <source>
        <dbReference type="SMART" id="SM00382"/>
    </source>
</evidence>
<feature type="region of interest" description="Disordered" evidence="2">
    <location>
        <begin position="88"/>
        <end position="135"/>
    </location>
</feature>
<dbReference type="InterPro" id="IPR027417">
    <property type="entry name" value="P-loop_NTPase"/>
</dbReference>
<dbReference type="Gene3D" id="1.10.8.60">
    <property type="match status" value="1"/>
</dbReference>
<evidence type="ECO:0000256" key="1">
    <source>
        <dbReference type="RuleBase" id="RU003651"/>
    </source>
</evidence>
<feature type="domain" description="AAA+ ATPase" evidence="3">
    <location>
        <begin position="204"/>
        <end position="393"/>
    </location>
</feature>
<dbReference type="InterPro" id="IPR050304">
    <property type="entry name" value="MT-severing_AAA_ATPase"/>
</dbReference>
<evidence type="ECO:0000313" key="4">
    <source>
        <dbReference type="EMBL" id="KAG5178827.1"/>
    </source>
</evidence>
<sequence length="541" mass="55691">MDPLCNGTLELINQANSLVLKAKAAAAATQPGGGSCREPWADDVIAAKSMIDLLTQSKLFAPAIAAYGPYLETCRHMLEAAVRSQAKPAAATNRAAESPVDVITKPRGGRSKSSVAQGKMGATGGGGRNNEGPVAVTAAGSETDEDDELQGDAPQVQAPTISATRFDSIVGCEGGKQALRENVVLPLALPPSIRDAIFVGPRAASANVLLYGPPGTGKTSLAEAAAGEAGARFYALSPSSILSKYQGESERMLRAVFAQARAAPPAVVFLDEIDALGCSRDGCEDLQGRRLLAELLLQDATVTEYQGGAGGAAAADATVTEDLQTCRLLAELLLQDVTVPEQQGRLLAELLLQVGGLSSRDGVAVIAATNRAEDVDVALLRRFHARIQVAGPGPADLRRMCATFLAGVDHSVTDADFANASNQARWSGSDVRALCREAALAPVRELRLCARLGLGASEPSAPGEEGKGGAAQAGGRAGKGGQGGAAKAGGEKHERCHKVRCGWLNNGNTEALVPRPVTTADLRAAYAALMHLGDNGGGRTQ</sequence>
<dbReference type="Pfam" id="PF00004">
    <property type="entry name" value="AAA"/>
    <property type="match status" value="2"/>
</dbReference>
<dbReference type="Proteomes" id="UP000664859">
    <property type="component" value="Unassembled WGS sequence"/>
</dbReference>
<dbReference type="Gene3D" id="3.40.50.300">
    <property type="entry name" value="P-loop containing nucleotide triphosphate hydrolases"/>
    <property type="match status" value="2"/>
</dbReference>
<dbReference type="GO" id="GO:0005874">
    <property type="term" value="C:microtubule"/>
    <property type="evidence" value="ECO:0007669"/>
    <property type="project" value="UniProtKB-KW"/>
</dbReference>
<accession>A0A836CAZ1</accession>
<reference evidence="4" key="1">
    <citation type="submission" date="2021-02" db="EMBL/GenBank/DDBJ databases">
        <title>First Annotated Genome of the Yellow-green Alga Tribonema minus.</title>
        <authorList>
            <person name="Mahan K.M."/>
        </authorList>
    </citation>
    <scope>NUCLEOTIDE SEQUENCE</scope>
    <source>
        <strain evidence="4">UTEX B ZZ1240</strain>
    </source>
</reference>
<dbReference type="InterPro" id="IPR003960">
    <property type="entry name" value="ATPase_AAA_CS"/>
</dbReference>